<feature type="transmembrane region" description="Helical" evidence="1">
    <location>
        <begin position="187"/>
        <end position="206"/>
    </location>
</feature>
<evidence type="ECO:0000313" key="3">
    <source>
        <dbReference type="Proteomes" id="UP001183226"/>
    </source>
</evidence>
<keyword evidence="1" id="KW-1133">Transmembrane helix</keyword>
<proteinExistence type="predicted"/>
<feature type="transmembrane region" description="Helical" evidence="1">
    <location>
        <begin position="157"/>
        <end position="180"/>
    </location>
</feature>
<sequence length="262" mass="26081">MATTDQARPAAPQHSGGGLPGAIAAEWTKLWGLRSTWLCLGIAVLATGGTALLAALALQAGDSTDGMTANALATTAIVLSQFAVVAAASLIVTGEYATGAMRTTLTTVPNRIRMLVAKAAVLAVAVFATGCAAGAAAIAATAAVYGDAMTFEAAHVVHGIVGVGGYMLGISLFTMGLGLLMRSTAGAITTVVGVLMAIPMVSQMVGSETLTDVVNYMPANAGMPLMAGTTDPYGWGTGALLMAGWAALTLAVGYAAMAKRDA</sequence>
<keyword evidence="3" id="KW-1185">Reference proteome</keyword>
<dbReference type="RefSeq" id="WP_311546171.1">
    <property type="nucleotide sequence ID" value="NZ_JAVREK010000017.1"/>
</dbReference>
<feature type="transmembrane region" description="Helical" evidence="1">
    <location>
        <begin position="233"/>
        <end position="257"/>
    </location>
</feature>
<reference evidence="3" key="1">
    <citation type="submission" date="2023-07" db="EMBL/GenBank/DDBJ databases">
        <title>30 novel species of actinomycetes from the DSMZ collection.</title>
        <authorList>
            <person name="Nouioui I."/>
        </authorList>
    </citation>
    <scope>NUCLEOTIDE SEQUENCE [LARGE SCALE GENOMIC DNA]</scope>
    <source>
        <strain evidence="3">DSM 45055</strain>
    </source>
</reference>
<dbReference type="Proteomes" id="UP001183226">
    <property type="component" value="Unassembled WGS sequence"/>
</dbReference>
<evidence type="ECO:0000313" key="2">
    <source>
        <dbReference type="EMBL" id="MDT0303687.1"/>
    </source>
</evidence>
<dbReference type="EMBL" id="JAVREK010000017">
    <property type="protein sequence ID" value="MDT0303687.1"/>
    <property type="molecule type" value="Genomic_DNA"/>
</dbReference>
<keyword evidence="1" id="KW-0812">Transmembrane</keyword>
<name>A0ABU2KWQ2_9ACTN</name>
<feature type="transmembrane region" description="Helical" evidence="1">
    <location>
        <begin position="71"/>
        <end position="94"/>
    </location>
</feature>
<accession>A0ABU2KWQ2</accession>
<evidence type="ECO:0008006" key="4">
    <source>
        <dbReference type="Google" id="ProtNLM"/>
    </source>
</evidence>
<feature type="transmembrane region" description="Helical" evidence="1">
    <location>
        <begin position="115"/>
        <end position="145"/>
    </location>
</feature>
<keyword evidence="1" id="KW-0472">Membrane</keyword>
<feature type="transmembrane region" description="Helical" evidence="1">
    <location>
        <begin position="37"/>
        <end position="59"/>
    </location>
</feature>
<gene>
    <name evidence="2" type="ORF">RM446_16350</name>
</gene>
<comment type="caution">
    <text evidence="2">The sequence shown here is derived from an EMBL/GenBank/DDBJ whole genome shotgun (WGS) entry which is preliminary data.</text>
</comment>
<evidence type="ECO:0000256" key="1">
    <source>
        <dbReference type="SAM" id="Phobius"/>
    </source>
</evidence>
<protein>
    <recommendedName>
        <fullName evidence="4">ABC transporter permease</fullName>
    </recommendedName>
</protein>
<organism evidence="2 3">
    <name type="scientific">Streptomonospora wellingtoniae</name>
    <dbReference type="NCBI Taxonomy" id="3075544"/>
    <lineage>
        <taxon>Bacteria</taxon>
        <taxon>Bacillati</taxon>
        <taxon>Actinomycetota</taxon>
        <taxon>Actinomycetes</taxon>
        <taxon>Streptosporangiales</taxon>
        <taxon>Nocardiopsidaceae</taxon>
        <taxon>Streptomonospora</taxon>
    </lineage>
</organism>